<dbReference type="Pfam" id="PF01627">
    <property type="entry name" value="Hpt"/>
    <property type="match status" value="1"/>
</dbReference>
<evidence type="ECO:0000313" key="4">
    <source>
        <dbReference type="Proteomes" id="UP000438699"/>
    </source>
</evidence>
<dbReference type="InterPro" id="IPR008207">
    <property type="entry name" value="Sig_transdc_His_kin_Hpt_dom"/>
</dbReference>
<dbReference type="InterPro" id="IPR036641">
    <property type="entry name" value="HPT_dom_sf"/>
</dbReference>
<protein>
    <submittedName>
        <fullName evidence="3">Hpt domain-containing protein</fullName>
    </submittedName>
</protein>
<feature type="domain" description="HPt" evidence="2">
    <location>
        <begin position="10"/>
        <end position="102"/>
    </location>
</feature>
<keyword evidence="4" id="KW-1185">Reference proteome</keyword>
<keyword evidence="1" id="KW-0597">Phosphoprotein</keyword>
<organism evidence="3 4">
    <name type="scientific">Pseudodesulfovibrio senegalensis</name>
    <dbReference type="NCBI Taxonomy" id="1721087"/>
    <lineage>
        <taxon>Bacteria</taxon>
        <taxon>Pseudomonadati</taxon>
        <taxon>Thermodesulfobacteriota</taxon>
        <taxon>Desulfovibrionia</taxon>
        <taxon>Desulfovibrionales</taxon>
        <taxon>Desulfovibrionaceae</taxon>
    </lineage>
</organism>
<dbReference type="GO" id="GO:0004672">
    <property type="term" value="F:protein kinase activity"/>
    <property type="evidence" value="ECO:0007669"/>
    <property type="project" value="UniProtKB-ARBA"/>
</dbReference>
<sequence>MKMDKIIEIIDGDLAPIIPRFMDNSKRELEAMLQALEAGEYETLSRLGHNTKGAGFGYGFMGMGEIGRTIEQSAKENDEQACRTAADELRHYLECVEVQYQK</sequence>
<dbReference type="Gene3D" id="1.20.120.160">
    <property type="entry name" value="HPT domain"/>
    <property type="match status" value="1"/>
</dbReference>
<dbReference type="Proteomes" id="UP000438699">
    <property type="component" value="Unassembled WGS sequence"/>
</dbReference>
<gene>
    <name evidence="3" type="ORF">F8A88_04590</name>
</gene>
<accession>A0A6N6N8B3</accession>
<dbReference type="GO" id="GO:0000160">
    <property type="term" value="P:phosphorelay signal transduction system"/>
    <property type="evidence" value="ECO:0007669"/>
    <property type="project" value="InterPro"/>
</dbReference>
<dbReference type="EMBL" id="WAIE01000001">
    <property type="protein sequence ID" value="KAB1443529.1"/>
    <property type="molecule type" value="Genomic_DNA"/>
</dbReference>
<dbReference type="AlphaFoldDB" id="A0A6N6N8B3"/>
<dbReference type="PROSITE" id="PS50894">
    <property type="entry name" value="HPT"/>
    <property type="match status" value="1"/>
</dbReference>
<proteinExistence type="predicted"/>
<evidence type="ECO:0000259" key="2">
    <source>
        <dbReference type="PROSITE" id="PS50894"/>
    </source>
</evidence>
<evidence type="ECO:0000313" key="3">
    <source>
        <dbReference type="EMBL" id="KAB1443529.1"/>
    </source>
</evidence>
<evidence type="ECO:0000256" key="1">
    <source>
        <dbReference type="PROSITE-ProRule" id="PRU00110"/>
    </source>
</evidence>
<dbReference type="SUPFAM" id="SSF47226">
    <property type="entry name" value="Histidine-containing phosphotransfer domain, HPT domain"/>
    <property type="match status" value="1"/>
</dbReference>
<comment type="caution">
    <text evidence="3">The sequence shown here is derived from an EMBL/GenBank/DDBJ whole genome shotgun (WGS) entry which is preliminary data.</text>
</comment>
<feature type="modified residue" description="Phosphohistidine" evidence="1">
    <location>
        <position position="49"/>
    </location>
</feature>
<reference evidence="3 4" key="1">
    <citation type="journal article" date="2017" name="Int. J. Syst. Evol. Microbiol.">
        <title>Desulfovibrio senegalensis sp. nov., a mesophilic sulfate reducer isolated from marine sediment.</title>
        <authorList>
            <person name="Thioye A."/>
            <person name="Gam Z.B.A."/>
            <person name="Mbengue M."/>
            <person name="Cayol J.L."/>
            <person name="Joseph-Bartoli M."/>
            <person name="Toure-Kane C."/>
            <person name="Labat M."/>
        </authorList>
    </citation>
    <scope>NUCLEOTIDE SEQUENCE [LARGE SCALE GENOMIC DNA]</scope>
    <source>
        <strain evidence="3 4">DSM 101509</strain>
    </source>
</reference>
<name>A0A6N6N8B3_9BACT</name>